<feature type="chain" id="PRO_5001654294" evidence="1">
    <location>
        <begin position="21"/>
        <end position="251"/>
    </location>
</feature>
<protein>
    <submittedName>
        <fullName evidence="2">Uncharacterized protein</fullName>
    </submittedName>
</protein>
<dbReference type="HOGENOM" id="CLU_041661_1_1_0"/>
<keyword evidence="1" id="KW-0732">Signal</keyword>
<organism evidence="2 3">
    <name type="scientific">Fimbriimonas ginsengisoli Gsoil 348</name>
    <dbReference type="NCBI Taxonomy" id="661478"/>
    <lineage>
        <taxon>Bacteria</taxon>
        <taxon>Bacillati</taxon>
        <taxon>Armatimonadota</taxon>
        <taxon>Fimbriimonadia</taxon>
        <taxon>Fimbriimonadales</taxon>
        <taxon>Fimbriimonadaceae</taxon>
        <taxon>Fimbriimonas</taxon>
    </lineage>
</organism>
<dbReference type="STRING" id="661478.OP10G_2316"/>
<dbReference type="Proteomes" id="UP000027982">
    <property type="component" value="Chromosome"/>
</dbReference>
<name>A0A068NVR3_FIMGI</name>
<dbReference type="SUPFAM" id="SSF54523">
    <property type="entry name" value="Pili subunits"/>
    <property type="match status" value="1"/>
</dbReference>
<dbReference type="KEGG" id="fgi:OP10G_2316"/>
<evidence type="ECO:0000256" key="1">
    <source>
        <dbReference type="SAM" id="SignalP"/>
    </source>
</evidence>
<dbReference type="AlphaFoldDB" id="A0A068NVR3"/>
<evidence type="ECO:0000313" key="2">
    <source>
        <dbReference type="EMBL" id="AIE85684.1"/>
    </source>
</evidence>
<gene>
    <name evidence="2" type="ORF">OP10G_2316</name>
</gene>
<proteinExistence type="predicted"/>
<feature type="signal peptide" evidence="1">
    <location>
        <begin position="1"/>
        <end position="20"/>
    </location>
</feature>
<evidence type="ECO:0000313" key="3">
    <source>
        <dbReference type="Proteomes" id="UP000027982"/>
    </source>
</evidence>
<dbReference type="InterPro" id="IPR045584">
    <property type="entry name" value="Pilin-like"/>
</dbReference>
<accession>A0A068NVR3</accession>
<keyword evidence="3" id="KW-1185">Reference proteome</keyword>
<dbReference type="Gene3D" id="3.30.700.10">
    <property type="entry name" value="Glycoprotein, Type 4 Pilin"/>
    <property type="match status" value="1"/>
</dbReference>
<reference evidence="2 3" key="1">
    <citation type="journal article" date="2014" name="PLoS ONE">
        <title>The first complete genome sequence of the class fimbriimonadia in the phylum armatimonadetes.</title>
        <authorList>
            <person name="Hu Z.Y."/>
            <person name="Wang Y.Z."/>
            <person name="Im W.T."/>
            <person name="Wang S.Y."/>
            <person name="Zhao G.P."/>
            <person name="Zheng H.J."/>
            <person name="Quan Z.X."/>
        </authorList>
    </citation>
    <scope>NUCLEOTIDE SEQUENCE [LARGE SCALE GENOMIC DNA]</scope>
    <source>
        <strain evidence="2">Gsoil 348</strain>
    </source>
</reference>
<dbReference type="EMBL" id="CP007139">
    <property type="protein sequence ID" value="AIE85684.1"/>
    <property type="molecule type" value="Genomic_DNA"/>
</dbReference>
<sequence>MVIAIIAILAAILFPVFAQAKNAAKQAVCISNMKQTGLAAQLYLGDEDDTWFPICQYEPKAGFSPQRFWIGWDNNNAPGMPGYSGDMQKPAKNPVREGMIDIYLKNEDVKRCPNRPSGAQLAIAIDGFDSSHPSAFYESHPEAQGNEYGASAKSVTTVEGFIQTTGAGNSEVEESASTLMAWEHGATVPLCNFLQPADWFNVPPNDKALSDHFNFLHTNGTTTVWLDGHAKRLVYGQLRRTMFVIRRDIYQ</sequence>
<dbReference type="eggNOG" id="COG2165">
    <property type="taxonomic scope" value="Bacteria"/>
</dbReference>